<comment type="caution">
    <text evidence="4">The sequence shown here is derived from an EMBL/GenBank/DDBJ whole genome shotgun (WGS) entry which is preliminary data.</text>
</comment>
<evidence type="ECO:0000313" key="4">
    <source>
        <dbReference type="EMBL" id="KAL0630247.1"/>
    </source>
</evidence>
<dbReference type="Proteomes" id="UP001447188">
    <property type="component" value="Unassembled WGS sequence"/>
</dbReference>
<keyword evidence="5" id="KW-1185">Reference proteome</keyword>
<dbReference type="CDD" id="cd00093">
    <property type="entry name" value="HTH_XRE"/>
    <property type="match status" value="1"/>
</dbReference>
<accession>A0ABR3G2S1</accession>
<protein>
    <recommendedName>
        <fullName evidence="2">Multiprotein-bridging factor 1</fullName>
    </recommendedName>
</protein>
<feature type="non-terminal residue" evidence="4">
    <location>
        <position position="105"/>
    </location>
</feature>
<dbReference type="Gene3D" id="1.10.260.40">
    <property type="entry name" value="lambda repressor-like DNA-binding domains"/>
    <property type="match status" value="1"/>
</dbReference>
<proteinExistence type="inferred from homology"/>
<evidence type="ECO:0000256" key="2">
    <source>
        <dbReference type="ARBA" id="ARBA00014317"/>
    </source>
</evidence>
<dbReference type="SUPFAM" id="SSF47413">
    <property type="entry name" value="lambda repressor-like DNA-binding domains"/>
    <property type="match status" value="1"/>
</dbReference>
<organism evidence="4 5">
    <name type="scientific">Discina gigas</name>
    <dbReference type="NCBI Taxonomy" id="1032678"/>
    <lineage>
        <taxon>Eukaryota</taxon>
        <taxon>Fungi</taxon>
        <taxon>Dikarya</taxon>
        <taxon>Ascomycota</taxon>
        <taxon>Pezizomycotina</taxon>
        <taxon>Pezizomycetes</taxon>
        <taxon>Pezizales</taxon>
        <taxon>Discinaceae</taxon>
        <taxon>Discina</taxon>
    </lineage>
</organism>
<sequence length="105" mass="11758">MGRRRIEETDFPTLVRDRLKEWGLSIRKQRVAQGILAVDLCGRLGISHPTLRRLEHGEPTIGAVHYLSALHVLGVMDAMAPQPDPVLWRMSDAAPRARAPTINDD</sequence>
<evidence type="ECO:0000313" key="5">
    <source>
        <dbReference type="Proteomes" id="UP001447188"/>
    </source>
</evidence>
<comment type="function">
    <text evidence="3">Transcriptional coactivator that stimulates GCN4-dependent transcriptional activity by bridging the DNA-binding region of GCN4 and TBP (SPT15), thereby recruiting TBP to GCN4-bound promoters. Involved in induction of the ribosome quality control (RQC) pathway; a pathway that degrades nascent peptide chains during problematic translation. Required to prevent stalled ribosomes from frameshifting.</text>
</comment>
<evidence type="ECO:0000256" key="1">
    <source>
        <dbReference type="ARBA" id="ARBA00009802"/>
    </source>
</evidence>
<comment type="similarity">
    <text evidence="1">Belongs to the MBF1 family.</text>
</comment>
<dbReference type="InterPro" id="IPR001387">
    <property type="entry name" value="Cro/C1-type_HTH"/>
</dbReference>
<name>A0ABR3G2S1_9PEZI</name>
<dbReference type="InterPro" id="IPR010982">
    <property type="entry name" value="Lambda_DNA-bd_dom_sf"/>
</dbReference>
<evidence type="ECO:0000256" key="3">
    <source>
        <dbReference type="ARBA" id="ARBA00035107"/>
    </source>
</evidence>
<gene>
    <name evidence="4" type="ORF">Q9L58_010906</name>
</gene>
<reference evidence="4 5" key="1">
    <citation type="submission" date="2024-02" db="EMBL/GenBank/DDBJ databases">
        <title>Discinaceae phylogenomics.</title>
        <authorList>
            <person name="Dirks A.C."/>
            <person name="James T.Y."/>
        </authorList>
    </citation>
    <scope>NUCLEOTIDE SEQUENCE [LARGE SCALE GENOMIC DNA]</scope>
    <source>
        <strain evidence="4 5">ACD0624</strain>
    </source>
</reference>
<dbReference type="EMBL" id="JBBBZM010000917">
    <property type="protein sequence ID" value="KAL0630247.1"/>
    <property type="molecule type" value="Genomic_DNA"/>
</dbReference>